<evidence type="ECO:0000256" key="2">
    <source>
        <dbReference type="ARBA" id="ARBA00004882"/>
    </source>
</evidence>
<evidence type="ECO:0000256" key="14">
    <source>
        <dbReference type="PIRNR" id="PIRNR006769"/>
    </source>
</evidence>
<dbReference type="PANTHER" id="PTHR38011">
    <property type="entry name" value="DIHYDROFOLATE REDUCTASE FAMILY PROTEIN (AFU_ORTHOLOGUE AFUA_8G06820)"/>
    <property type="match status" value="1"/>
</dbReference>
<dbReference type="InterPro" id="IPR024072">
    <property type="entry name" value="DHFR-like_dom_sf"/>
</dbReference>
<dbReference type="PIRSF" id="PIRSF006769">
    <property type="entry name" value="RibD"/>
    <property type="match status" value="1"/>
</dbReference>
<dbReference type="GO" id="GO:0008270">
    <property type="term" value="F:zinc ion binding"/>
    <property type="evidence" value="ECO:0007669"/>
    <property type="project" value="InterPro"/>
</dbReference>
<dbReference type="UniPathway" id="UPA00275">
    <property type="reaction ID" value="UER00401"/>
</dbReference>
<evidence type="ECO:0000313" key="20">
    <source>
        <dbReference type="Proteomes" id="UP000515570"/>
    </source>
</evidence>
<dbReference type="InterPro" id="IPR004794">
    <property type="entry name" value="Eubact_RibD"/>
</dbReference>
<feature type="binding site" evidence="16">
    <location>
        <position position="172"/>
    </location>
    <ligand>
        <name>substrate</name>
    </ligand>
</feature>
<evidence type="ECO:0000256" key="13">
    <source>
        <dbReference type="ARBA" id="ARBA00049886"/>
    </source>
</evidence>
<evidence type="ECO:0000256" key="1">
    <source>
        <dbReference type="ARBA" id="ARBA00002151"/>
    </source>
</evidence>
<feature type="binding site" evidence="16">
    <location>
        <position position="211"/>
    </location>
    <ligand>
        <name>substrate</name>
    </ligand>
</feature>
<dbReference type="Pfam" id="PF01872">
    <property type="entry name" value="RibD_C"/>
    <property type="match status" value="1"/>
</dbReference>
<organism evidence="19 20">
    <name type="scientific">Corynebacterium hindlerae</name>
    <dbReference type="NCBI Taxonomy" id="699041"/>
    <lineage>
        <taxon>Bacteria</taxon>
        <taxon>Bacillati</taxon>
        <taxon>Actinomycetota</taxon>
        <taxon>Actinomycetes</taxon>
        <taxon>Mycobacteriales</taxon>
        <taxon>Corynebacteriaceae</taxon>
        <taxon>Corynebacterium</taxon>
    </lineage>
</organism>
<feature type="binding site" evidence="16">
    <location>
        <position position="267"/>
    </location>
    <ligand>
        <name>substrate</name>
    </ligand>
</feature>
<dbReference type="SUPFAM" id="SSF53927">
    <property type="entry name" value="Cytidine deaminase-like"/>
    <property type="match status" value="1"/>
</dbReference>
<dbReference type="GO" id="GO:0008703">
    <property type="term" value="F:5-amino-6-(5-phosphoribosylamino)uracil reductase activity"/>
    <property type="evidence" value="ECO:0007669"/>
    <property type="project" value="UniProtKB-EC"/>
</dbReference>
<gene>
    <name evidence="19" type="primary">ribD</name>
    <name evidence="19" type="ORF">HW450_01015</name>
</gene>
<protein>
    <recommendedName>
        <fullName evidence="14">Riboflavin biosynthesis protein RibD</fullName>
    </recommendedName>
    <domain>
        <recommendedName>
            <fullName evidence="14">Diaminohydroxyphosphoribosylaminopyrimidine deaminase</fullName>
            <shortName evidence="14">DRAP deaminase</shortName>
            <ecNumber evidence="14">3.5.4.26</ecNumber>
        </recommendedName>
        <alternativeName>
            <fullName evidence="14">Riboflavin-specific deaminase</fullName>
        </alternativeName>
    </domain>
    <domain>
        <recommendedName>
            <fullName evidence="14">5-amino-6-(5-phosphoribosylamino)uracil reductase</fullName>
            <ecNumber evidence="14">1.1.1.193</ecNumber>
        </recommendedName>
        <alternativeName>
            <fullName evidence="14">HTP reductase</fullName>
        </alternativeName>
    </domain>
</protein>
<comment type="similarity">
    <text evidence="5 14">In the C-terminal section; belongs to the HTP reductase family.</text>
</comment>
<dbReference type="NCBIfam" id="TIGR00326">
    <property type="entry name" value="eubact_ribD"/>
    <property type="match status" value="1"/>
</dbReference>
<evidence type="ECO:0000256" key="8">
    <source>
        <dbReference type="ARBA" id="ARBA00022833"/>
    </source>
</evidence>
<dbReference type="RefSeq" id="WP_182386197.1">
    <property type="nucleotide sequence ID" value="NZ_CP059833.1"/>
</dbReference>
<feature type="binding site" evidence="17">
    <location>
        <position position="58"/>
    </location>
    <ligand>
        <name>Zn(2+)</name>
        <dbReference type="ChEBI" id="CHEBI:29105"/>
        <note>catalytic</note>
    </ligand>
</feature>
<feature type="binding site" evidence="16">
    <location>
        <position position="208"/>
    </location>
    <ligand>
        <name>substrate</name>
    </ligand>
</feature>
<keyword evidence="9 14" id="KW-0521">NADP</keyword>
<evidence type="ECO:0000256" key="6">
    <source>
        <dbReference type="ARBA" id="ARBA00022619"/>
    </source>
</evidence>
<evidence type="ECO:0000256" key="16">
    <source>
        <dbReference type="PIRSR" id="PIRSR006769-2"/>
    </source>
</evidence>
<feature type="binding site" evidence="16">
    <location>
        <position position="188"/>
    </location>
    <ligand>
        <name>substrate</name>
    </ligand>
</feature>
<feature type="domain" description="CMP/dCMP-type deaminase" evidence="18">
    <location>
        <begin position="6"/>
        <end position="130"/>
    </location>
</feature>
<evidence type="ECO:0000256" key="3">
    <source>
        <dbReference type="ARBA" id="ARBA00004910"/>
    </source>
</evidence>
<comment type="cofactor">
    <cofactor evidence="14 17">
        <name>Zn(2+)</name>
        <dbReference type="ChEBI" id="CHEBI:29105"/>
    </cofactor>
    <text evidence="14 17">Binds 1 zinc ion.</text>
</comment>
<evidence type="ECO:0000256" key="9">
    <source>
        <dbReference type="ARBA" id="ARBA00022857"/>
    </source>
</evidence>
<comment type="pathway">
    <text evidence="2 14">Cofactor biosynthesis; riboflavin biosynthesis; 5-amino-6-(D-ribitylamino)uracil from GTP: step 2/4.</text>
</comment>
<evidence type="ECO:0000256" key="11">
    <source>
        <dbReference type="ARBA" id="ARBA00023268"/>
    </source>
</evidence>
<feature type="binding site" evidence="16">
    <location>
        <position position="158"/>
    </location>
    <ligand>
        <name>NADP(+)</name>
        <dbReference type="ChEBI" id="CHEBI:58349"/>
    </ligand>
</feature>
<reference evidence="19 20" key="1">
    <citation type="submission" date="2020-07" db="EMBL/GenBank/DDBJ databases">
        <title>non toxigenic Corynebacterium sp. nov from a clinical source.</title>
        <authorList>
            <person name="Bernier A.-M."/>
            <person name="Bernard K."/>
        </authorList>
    </citation>
    <scope>NUCLEOTIDE SEQUENCE [LARGE SCALE GENOMIC DNA]</scope>
    <source>
        <strain evidence="20">NML 93-0612</strain>
    </source>
</reference>
<evidence type="ECO:0000256" key="17">
    <source>
        <dbReference type="PIRSR" id="PIRSR006769-3"/>
    </source>
</evidence>
<dbReference type="EC" id="3.5.4.26" evidence="14"/>
<dbReference type="GO" id="GO:0008835">
    <property type="term" value="F:diaminohydroxyphosphoribosylaminopyrimidine deaminase activity"/>
    <property type="evidence" value="ECO:0007669"/>
    <property type="project" value="UniProtKB-EC"/>
</dbReference>
<dbReference type="PANTHER" id="PTHR38011:SF7">
    <property type="entry name" value="2,5-DIAMINO-6-RIBOSYLAMINO-4(3H)-PYRIMIDINONE 5'-PHOSPHATE REDUCTASE"/>
    <property type="match status" value="1"/>
</dbReference>
<keyword evidence="8 14" id="KW-0862">Zinc</keyword>
<dbReference type="InterPro" id="IPR002734">
    <property type="entry name" value="RibDG_C"/>
</dbReference>
<feature type="binding site" evidence="16">
    <location>
        <position position="174"/>
    </location>
    <ligand>
        <name>NADP(+)</name>
        <dbReference type="ChEBI" id="CHEBI:58349"/>
    </ligand>
</feature>
<dbReference type="InterPro" id="IPR002125">
    <property type="entry name" value="CMP_dCMP_dom"/>
</dbReference>
<keyword evidence="6 14" id="KW-0686">Riboflavin biosynthesis</keyword>
<dbReference type="GO" id="GO:0009231">
    <property type="term" value="P:riboflavin biosynthetic process"/>
    <property type="evidence" value="ECO:0007669"/>
    <property type="project" value="UniProtKB-UniPathway"/>
</dbReference>
<dbReference type="Proteomes" id="UP000515570">
    <property type="component" value="Chromosome"/>
</dbReference>
<dbReference type="CDD" id="cd01284">
    <property type="entry name" value="Riboflavin_deaminase-reductase"/>
    <property type="match status" value="1"/>
</dbReference>
<comment type="function">
    <text evidence="1 14">Converts 2,5-diamino-6-(ribosylamino)-4(3h)-pyrimidinone 5'-phosphate into 5-amino-6-(ribosylamino)-2,4(1h,3h)-pyrimidinedione 5'-phosphate.</text>
</comment>
<feature type="binding site" evidence="16">
    <location>
        <position position="204"/>
    </location>
    <ligand>
        <name>NADP(+)</name>
        <dbReference type="ChEBI" id="CHEBI:58349"/>
    </ligand>
</feature>
<keyword evidence="10 14" id="KW-0560">Oxidoreductase</keyword>
<accession>A0A7G5FFI4</accession>
<keyword evidence="7 14" id="KW-0479">Metal-binding</keyword>
<comment type="pathway">
    <text evidence="3 14">Cofactor biosynthesis; riboflavin biosynthesis; 5-amino-6-(D-ribitylamino)uracil from GTP: step 3/4.</text>
</comment>
<evidence type="ECO:0000256" key="15">
    <source>
        <dbReference type="PIRSR" id="PIRSR006769-1"/>
    </source>
</evidence>
<dbReference type="EC" id="1.1.1.193" evidence="14"/>
<proteinExistence type="inferred from homology"/>
<dbReference type="Gene3D" id="3.40.140.10">
    <property type="entry name" value="Cytidine Deaminase, domain 2"/>
    <property type="match status" value="1"/>
</dbReference>
<feature type="binding site" evidence="17">
    <location>
        <position position="83"/>
    </location>
    <ligand>
        <name>Zn(2+)</name>
        <dbReference type="ChEBI" id="CHEBI:29105"/>
        <note>catalytic</note>
    </ligand>
</feature>
<keyword evidence="11" id="KW-0511">Multifunctional enzyme</keyword>
<feature type="binding site" evidence="16">
    <location>
        <position position="200"/>
    </location>
    <ligand>
        <name>NADP(+)</name>
        <dbReference type="ChEBI" id="CHEBI:58349"/>
    </ligand>
</feature>
<feature type="binding site" evidence="16">
    <location>
        <position position="229"/>
    </location>
    <ligand>
        <name>NADP(+)</name>
        <dbReference type="ChEBI" id="CHEBI:58349"/>
    </ligand>
</feature>
<dbReference type="SUPFAM" id="SSF53597">
    <property type="entry name" value="Dihydrofolate reductase-like"/>
    <property type="match status" value="1"/>
</dbReference>
<dbReference type="Pfam" id="PF00383">
    <property type="entry name" value="dCMP_cyt_deam_1"/>
    <property type="match status" value="1"/>
</dbReference>
<dbReference type="EMBL" id="CP059833">
    <property type="protein sequence ID" value="QMV85375.1"/>
    <property type="molecule type" value="Genomic_DNA"/>
</dbReference>
<dbReference type="PROSITE" id="PS51747">
    <property type="entry name" value="CYT_DCMP_DEAMINASES_2"/>
    <property type="match status" value="1"/>
</dbReference>
<dbReference type="AlphaFoldDB" id="A0A7G5FFI4"/>
<evidence type="ECO:0000256" key="12">
    <source>
        <dbReference type="ARBA" id="ARBA00049861"/>
    </source>
</evidence>
<dbReference type="Gene3D" id="3.40.430.10">
    <property type="entry name" value="Dihydrofolate Reductase, subunit A"/>
    <property type="match status" value="2"/>
</dbReference>
<evidence type="ECO:0000256" key="4">
    <source>
        <dbReference type="ARBA" id="ARBA00005259"/>
    </source>
</evidence>
<comment type="catalytic activity">
    <reaction evidence="13 14">
        <text>2,5-diamino-6-hydroxy-4-(5-phosphoribosylamino)-pyrimidine + H2O + H(+) = 5-amino-6-(5-phospho-D-ribosylamino)uracil + NH4(+)</text>
        <dbReference type="Rhea" id="RHEA:21868"/>
        <dbReference type="ChEBI" id="CHEBI:15377"/>
        <dbReference type="ChEBI" id="CHEBI:15378"/>
        <dbReference type="ChEBI" id="CHEBI:28938"/>
        <dbReference type="ChEBI" id="CHEBI:58453"/>
        <dbReference type="ChEBI" id="CHEBI:58614"/>
        <dbReference type="EC" id="3.5.4.26"/>
    </reaction>
</comment>
<comment type="catalytic activity">
    <reaction evidence="12 14">
        <text>5-amino-6-(5-phospho-D-ribitylamino)uracil + NADP(+) = 5-amino-6-(5-phospho-D-ribosylamino)uracil + NADPH + H(+)</text>
        <dbReference type="Rhea" id="RHEA:17845"/>
        <dbReference type="ChEBI" id="CHEBI:15378"/>
        <dbReference type="ChEBI" id="CHEBI:57783"/>
        <dbReference type="ChEBI" id="CHEBI:58349"/>
        <dbReference type="ChEBI" id="CHEBI:58421"/>
        <dbReference type="ChEBI" id="CHEBI:58453"/>
        <dbReference type="EC" id="1.1.1.193"/>
    </reaction>
</comment>
<evidence type="ECO:0000313" key="19">
    <source>
        <dbReference type="EMBL" id="QMV85375.1"/>
    </source>
</evidence>
<sequence>MECSEAVRSAAWNAAIAAGDSVRGTTWPNPSVGCAIVAPDGRIVGVGATQPPGGTGEHAEVMALRQAGELARGATAFVTLEPCNHTGRTGPCSHALYDAGIAAVHYATPDPNPTASGGADFLRQHGIPATHEPREVSALEPWLHGVRHRRPFVTVKMAHTLDGFSAAQDSSSQWITGEQARAHAHEIRASRDAIIVGTGTVLADNPRLTARRLDGSLYPHQPQPVIIGSRPIPAKLHLGQGGELRYSSISEALSDLFARGYRDILVEGGPGLVGAFVSAGLADAIHSYINPSLLGAGLNPARLVLDEPTSMKDIRRFHIHQLRQLGNDIFIESRLS</sequence>
<keyword evidence="14 19" id="KW-0378">Hydrolase</keyword>
<keyword evidence="20" id="KW-1185">Reference proteome</keyword>
<feature type="binding site" evidence="16">
    <location>
        <begin position="269"/>
        <end position="275"/>
    </location>
    <ligand>
        <name>NADP(+)</name>
        <dbReference type="ChEBI" id="CHEBI:58349"/>
    </ligand>
</feature>
<evidence type="ECO:0000256" key="7">
    <source>
        <dbReference type="ARBA" id="ARBA00022723"/>
    </source>
</evidence>
<dbReference type="InterPro" id="IPR050765">
    <property type="entry name" value="Riboflavin_Biosynth_HTPR"/>
</dbReference>
<comment type="similarity">
    <text evidence="4 14">In the N-terminal section; belongs to the cytidine and deoxycytidylate deaminase family.</text>
</comment>
<evidence type="ECO:0000259" key="18">
    <source>
        <dbReference type="PROSITE" id="PS51747"/>
    </source>
</evidence>
<feature type="binding site" evidence="17">
    <location>
        <position position="92"/>
    </location>
    <ligand>
        <name>Zn(2+)</name>
        <dbReference type="ChEBI" id="CHEBI:29105"/>
        <note>catalytic</note>
    </ligand>
</feature>
<dbReference type="PROSITE" id="PS00903">
    <property type="entry name" value="CYT_DCMP_DEAMINASES_1"/>
    <property type="match status" value="1"/>
</dbReference>
<dbReference type="InterPro" id="IPR016192">
    <property type="entry name" value="APOBEC/CMP_deaminase_Zn-bd"/>
</dbReference>
<name>A0A7G5FFI4_9CORY</name>
<feature type="active site" description="Proton donor" evidence="15">
    <location>
        <position position="60"/>
    </location>
</feature>
<evidence type="ECO:0000256" key="10">
    <source>
        <dbReference type="ARBA" id="ARBA00023002"/>
    </source>
</evidence>
<dbReference type="InterPro" id="IPR016193">
    <property type="entry name" value="Cytidine_deaminase-like"/>
</dbReference>
<evidence type="ECO:0000256" key="5">
    <source>
        <dbReference type="ARBA" id="ARBA00007417"/>
    </source>
</evidence>